<feature type="compositionally biased region" description="Basic and acidic residues" evidence="5">
    <location>
        <begin position="208"/>
        <end position="220"/>
    </location>
</feature>
<dbReference type="PANTHER" id="PTHR12631">
    <property type="entry name" value="ALPHA-L-IDURONIDASE"/>
    <property type="match status" value="1"/>
</dbReference>
<dbReference type="PRINTS" id="PR00745">
    <property type="entry name" value="GLHYDRLASE39"/>
</dbReference>
<sequence length="525" mass="58006">MERRNFLKQAIITAAGGVLLPQATLGRSIWEEQPPLLIDAKGQGRAFTHFWNKCVGAGRGTDGFRQAWFEQLQFTKKYCGFQYYRLHSIFRDDMASGTGYNWQYMDELLDRMVKSGVKPFLSLGFGKPPVDAAKWGDLVGNFTKHAVERFGAGEVNTWYFEILNEPNLQGNGKTQYFALYKNAVKAIKAVSPQIRTGGPATGSFVADGRFDGETEDKGKQLPESTGDNDSLKWKGIWIEDFLEYCKQEQLPVDFVSAHPYPTDFTANKSKGRTRSAEATLKDLQWLKQVVAQSAFPKAEIHLTEWSSSPATKDEMRDNTPAAAFIVKANVDSVGLVDSMAYRAFTDSVEETGASSAFYGGPGLLNYQGIPKPAFHAYRMLSMLGDELVYNKDGIIVTRHKATQKVTAIIYNYPAALTTAPPAGGADVVGNVLKMGEAKEITFKITNATKDARFNVEILDKDDGNALAAWKQSGNPEVPSAEQAKNLQQMALAVREEQVLSSNTGVLLISKILQPWDVVLIDEIPH</sequence>
<dbReference type="InterPro" id="IPR049166">
    <property type="entry name" value="GH39_cat"/>
</dbReference>
<feature type="active site" description="Proton donor" evidence="4">
    <location>
        <position position="165"/>
    </location>
</feature>
<evidence type="ECO:0000256" key="3">
    <source>
        <dbReference type="ARBA" id="ARBA00023295"/>
    </source>
</evidence>
<dbReference type="RefSeq" id="WP_157307268.1">
    <property type="nucleotide sequence ID" value="NZ_WRXN01000006.1"/>
</dbReference>
<dbReference type="PANTHER" id="PTHR12631:SF10">
    <property type="entry name" value="BETA-XYLOSIDASE-LIKE PROTEIN-RELATED"/>
    <property type="match status" value="1"/>
</dbReference>
<keyword evidence="3" id="KW-0326">Glycosidase</keyword>
<dbReference type="GO" id="GO:0004553">
    <property type="term" value="F:hydrolase activity, hydrolyzing O-glycosyl compounds"/>
    <property type="evidence" value="ECO:0007669"/>
    <property type="project" value="InterPro"/>
</dbReference>
<evidence type="ECO:0000256" key="1">
    <source>
        <dbReference type="ARBA" id="ARBA00008875"/>
    </source>
</evidence>
<dbReference type="Pfam" id="PF01229">
    <property type="entry name" value="Glyco_hydro_39"/>
    <property type="match status" value="2"/>
</dbReference>
<gene>
    <name evidence="7" type="ORF">GO493_16295</name>
</gene>
<keyword evidence="2" id="KW-0378">Hydrolase</keyword>
<feature type="domain" description="Glycosyl hydrolases family 39 N-terminal catalytic" evidence="6">
    <location>
        <begin position="37"/>
        <end position="202"/>
    </location>
</feature>
<dbReference type="Gene3D" id="3.20.20.80">
    <property type="entry name" value="Glycosidases"/>
    <property type="match status" value="1"/>
</dbReference>
<evidence type="ECO:0000259" key="6">
    <source>
        <dbReference type="Pfam" id="PF01229"/>
    </source>
</evidence>
<accession>A0A7K1U639</accession>
<name>A0A7K1U639_9BACT</name>
<dbReference type="AlphaFoldDB" id="A0A7K1U639"/>
<comment type="similarity">
    <text evidence="1">Belongs to the glycosyl hydrolase 39 family.</text>
</comment>
<dbReference type="Proteomes" id="UP000461730">
    <property type="component" value="Unassembled WGS sequence"/>
</dbReference>
<dbReference type="SUPFAM" id="SSF51011">
    <property type="entry name" value="Glycosyl hydrolase domain"/>
    <property type="match status" value="1"/>
</dbReference>
<dbReference type="SUPFAM" id="SSF51445">
    <property type="entry name" value="(Trans)glycosidases"/>
    <property type="match status" value="1"/>
</dbReference>
<dbReference type="InterPro" id="IPR017853">
    <property type="entry name" value="GH"/>
</dbReference>
<evidence type="ECO:0000313" key="7">
    <source>
        <dbReference type="EMBL" id="MVT09833.1"/>
    </source>
</evidence>
<keyword evidence="8" id="KW-1185">Reference proteome</keyword>
<evidence type="ECO:0000256" key="4">
    <source>
        <dbReference type="PIRSR" id="PIRSR600514-1"/>
    </source>
</evidence>
<evidence type="ECO:0000256" key="2">
    <source>
        <dbReference type="ARBA" id="ARBA00022801"/>
    </source>
</evidence>
<evidence type="ECO:0000313" key="8">
    <source>
        <dbReference type="Proteomes" id="UP000461730"/>
    </source>
</evidence>
<proteinExistence type="inferred from homology"/>
<organism evidence="7 8">
    <name type="scientific">Chitinophaga tropicalis</name>
    <dbReference type="NCBI Taxonomy" id="2683588"/>
    <lineage>
        <taxon>Bacteria</taxon>
        <taxon>Pseudomonadati</taxon>
        <taxon>Bacteroidota</taxon>
        <taxon>Chitinophagia</taxon>
        <taxon>Chitinophagales</taxon>
        <taxon>Chitinophagaceae</taxon>
        <taxon>Chitinophaga</taxon>
    </lineage>
</organism>
<protein>
    <recommendedName>
        <fullName evidence="6">Glycosyl hydrolases family 39 N-terminal catalytic domain-containing protein</fullName>
    </recommendedName>
</protein>
<evidence type="ECO:0000256" key="5">
    <source>
        <dbReference type="SAM" id="MobiDB-lite"/>
    </source>
</evidence>
<dbReference type="InterPro" id="IPR000514">
    <property type="entry name" value="Glyco_hydro_39"/>
</dbReference>
<dbReference type="Gene3D" id="2.60.40.1500">
    <property type="entry name" value="Glycosyl hydrolase domain, family 39"/>
    <property type="match status" value="1"/>
</dbReference>
<dbReference type="EMBL" id="WRXN01000006">
    <property type="protein sequence ID" value="MVT09833.1"/>
    <property type="molecule type" value="Genomic_DNA"/>
</dbReference>
<dbReference type="InterPro" id="IPR051923">
    <property type="entry name" value="Glycosyl_Hydrolase_39"/>
</dbReference>
<reference evidence="7 8" key="1">
    <citation type="submission" date="2019-12" db="EMBL/GenBank/DDBJ databases">
        <title>Chitinophaga sp. strain ysch24 (GDMCC 1.1355), whole genome shotgun sequence.</title>
        <authorList>
            <person name="Zhang X."/>
        </authorList>
    </citation>
    <scope>NUCLEOTIDE SEQUENCE [LARGE SCALE GENOMIC DNA]</scope>
    <source>
        <strain evidence="8">ysch24</strain>
    </source>
</reference>
<comment type="caution">
    <text evidence="7">The sequence shown here is derived from an EMBL/GenBank/DDBJ whole genome shotgun (WGS) entry which is preliminary data.</text>
</comment>
<dbReference type="GO" id="GO:0005975">
    <property type="term" value="P:carbohydrate metabolic process"/>
    <property type="evidence" value="ECO:0007669"/>
    <property type="project" value="InterPro"/>
</dbReference>
<feature type="domain" description="Glycosyl hydrolases family 39 N-terminal catalytic" evidence="6">
    <location>
        <begin position="236"/>
        <end position="504"/>
    </location>
</feature>
<feature type="region of interest" description="Disordered" evidence="5">
    <location>
        <begin position="205"/>
        <end position="227"/>
    </location>
</feature>